<dbReference type="AlphaFoldDB" id="A0A6H1ZTV2"/>
<name>A0A6H1ZTV2_9ZZZZ</name>
<evidence type="ECO:0000313" key="2">
    <source>
        <dbReference type="EMBL" id="QJA50747.1"/>
    </source>
</evidence>
<gene>
    <name evidence="2" type="ORF">TM448A01889_0012</name>
</gene>
<keyword evidence="1" id="KW-0472">Membrane</keyword>
<reference evidence="2" key="1">
    <citation type="submission" date="2020-03" db="EMBL/GenBank/DDBJ databases">
        <title>The deep terrestrial virosphere.</title>
        <authorList>
            <person name="Holmfeldt K."/>
            <person name="Nilsson E."/>
            <person name="Simone D."/>
            <person name="Lopez-Fernandez M."/>
            <person name="Wu X."/>
            <person name="de Brujin I."/>
            <person name="Lundin D."/>
            <person name="Andersson A."/>
            <person name="Bertilsson S."/>
            <person name="Dopson M."/>
        </authorList>
    </citation>
    <scope>NUCLEOTIDE SEQUENCE</scope>
    <source>
        <strain evidence="2">TM448A01889</strain>
    </source>
</reference>
<keyword evidence="1" id="KW-1133">Transmembrane helix</keyword>
<dbReference type="EMBL" id="MT144215">
    <property type="protein sequence ID" value="QJA50747.1"/>
    <property type="molecule type" value="Genomic_DNA"/>
</dbReference>
<accession>A0A6H1ZTV2</accession>
<feature type="transmembrane region" description="Helical" evidence="1">
    <location>
        <begin position="34"/>
        <end position="50"/>
    </location>
</feature>
<keyword evidence="1" id="KW-0812">Transmembrane</keyword>
<protein>
    <recommendedName>
        <fullName evidence="3">Holin</fullName>
    </recommendedName>
</protein>
<evidence type="ECO:0008006" key="3">
    <source>
        <dbReference type="Google" id="ProtNLM"/>
    </source>
</evidence>
<evidence type="ECO:0000256" key="1">
    <source>
        <dbReference type="SAM" id="Phobius"/>
    </source>
</evidence>
<sequence>MKFNNKFALVIAASIIPGLWIVNGTGLITLPGEIIGATIAAFTLIVQYYFRKKVGESSNGI</sequence>
<proteinExistence type="predicted"/>
<organism evidence="2">
    <name type="scientific">viral metagenome</name>
    <dbReference type="NCBI Taxonomy" id="1070528"/>
    <lineage>
        <taxon>unclassified sequences</taxon>
        <taxon>metagenomes</taxon>
        <taxon>organismal metagenomes</taxon>
    </lineage>
</organism>